<feature type="domain" description="Spore germination protein N-terminal" evidence="9">
    <location>
        <begin position="25"/>
        <end position="198"/>
    </location>
</feature>
<dbReference type="PROSITE" id="PS51257">
    <property type="entry name" value="PROKAR_LIPOPROTEIN"/>
    <property type="match status" value="1"/>
</dbReference>
<dbReference type="PANTHER" id="PTHR35789">
    <property type="entry name" value="SPORE GERMINATION PROTEIN B3"/>
    <property type="match status" value="1"/>
</dbReference>
<dbReference type="Proteomes" id="UP001235840">
    <property type="component" value="Unassembled WGS sequence"/>
</dbReference>
<keyword evidence="5" id="KW-0472">Membrane</keyword>
<accession>A0ABT9VX30</accession>
<dbReference type="InterPro" id="IPR057336">
    <property type="entry name" value="GerAC_N"/>
</dbReference>
<evidence type="ECO:0000256" key="6">
    <source>
        <dbReference type="ARBA" id="ARBA00023139"/>
    </source>
</evidence>
<gene>
    <name evidence="10" type="ORF">J2S11_001451</name>
</gene>
<evidence type="ECO:0000256" key="4">
    <source>
        <dbReference type="ARBA" id="ARBA00022729"/>
    </source>
</evidence>
<dbReference type="InterPro" id="IPR008844">
    <property type="entry name" value="Spore_GerAC-like"/>
</dbReference>
<dbReference type="RefSeq" id="WP_307392780.1">
    <property type="nucleotide sequence ID" value="NZ_BAAADK010000011.1"/>
</dbReference>
<comment type="similarity">
    <text evidence="2">Belongs to the GerABKC lipoprotein family.</text>
</comment>
<keyword evidence="3" id="KW-0309">Germination</keyword>
<organism evidence="10 11">
    <name type="scientific">Caldalkalibacillus horti</name>
    <dbReference type="NCBI Taxonomy" id="77523"/>
    <lineage>
        <taxon>Bacteria</taxon>
        <taxon>Bacillati</taxon>
        <taxon>Bacillota</taxon>
        <taxon>Bacilli</taxon>
        <taxon>Bacillales</taxon>
        <taxon>Bacillaceae</taxon>
        <taxon>Caldalkalibacillus</taxon>
    </lineage>
</organism>
<comment type="subcellular location">
    <subcellularLocation>
        <location evidence="1">Membrane</location>
        <topology evidence="1">Lipid-anchor</topology>
    </subcellularLocation>
</comment>
<keyword evidence="7" id="KW-0449">Lipoprotein</keyword>
<evidence type="ECO:0000256" key="3">
    <source>
        <dbReference type="ARBA" id="ARBA00022544"/>
    </source>
</evidence>
<protein>
    <submittedName>
        <fullName evidence="10">Spore germination protein</fullName>
    </submittedName>
</protein>
<keyword evidence="4" id="KW-0732">Signal</keyword>
<evidence type="ECO:0000256" key="5">
    <source>
        <dbReference type="ARBA" id="ARBA00023136"/>
    </source>
</evidence>
<dbReference type="Gene3D" id="3.30.300.210">
    <property type="entry name" value="Nutrient germinant receptor protein C, domain 3"/>
    <property type="match status" value="1"/>
</dbReference>
<evidence type="ECO:0000259" key="8">
    <source>
        <dbReference type="Pfam" id="PF05504"/>
    </source>
</evidence>
<keyword evidence="6" id="KW-0564">Palmitate</keyword>
<sequence>MQNPYKNRILLLTLVVILLLSGCADVRILEELGFIHSAGYEYAEGKGENDRNNLLVTFKVLKAEETGGKGNETLTTVANSGKEARTRLDRQTNNQLVSGQFRSALFADEYARKGVWDIVDTLVRDPTIGKRSRIVVIEGSPHEILQAEFSQHPDVGHYIDQMLDKEEKANKIPNCNLYIFSRDLFDLGIDPVVPLLKIGKKSLIINGIGIFRDDRYVSKINPIDVPYFYFMKKNFKGGDLNLTIQHDGAEEQEIILLSNLISKRKIKVQRGQGDQIKVNIELNVMGSLLEYIGKLDITVDGNVHILEEAVAREVEKSAQKVVELLQSNGADSLGIGMYVRNSMTAKEWKELDYKKQYPTIDVSVQAKVVIKNIGISKSGTRVGVQ</sequence>
<proteinExistence type="inferred from homology"/>
<dbReference type="NCBIfam" id="TIGR02887">
    <property type="entry name" value="spore_ger_x_C"/>
    <property type="match status" value="1"/>
</dbReference>
<evidence type="ECO:0000256" key="1">
    <source>
        <dbReference type="ARBA" id="ARBA00004635"/>
    </source>
</evidence>
<dbReference type="PANTHER" id="PTHR35789:SF1">
    <property type="entry name" value="SPORE GERMINATION PROTEIN B3"/>
    <property type="match status" value="1"/>
</dbReference>
<evidence type="ECO:0000256" key="2">
    <source>
        <dbReference type="ARBA" id="ARBA00007886"/>
    </source>
</evidence>
<evidence type="ECO:0000256" key="7">
    <source>
        <dbReference type="ARBA" id="ARBA00023288"/>
    </source>
</evidence>
<evidence type="ECO:0000313" key="10">
    <source>
        <dbReference type="EMBL" id="MDQ0165550.1"/>
    </source>
</evidence>
<evidence type="ECO:0000313" key="11">
    <source>
        <dbReference type="Proteomes" id="UP001235840"/>
    </source>
</evidence>
<dbReference type="InterPro" id="IPR038501">
    <property type="entry name" value="Spore_GerAC_C_sf"/>
</dbReference>
<dbReference type="EMBL" id="JAUSTY010000005">
    <property type="protein sequence ID" value="MDQ0165550.1"/>
    <property type="molecule type" value="Genomic_DNA"/>
</dbReference>
<dbReference type="InterPro" id="IPR046953">
    <property type="entry name" value="Spore_GerAC-like_C"/>
</dbReference>
<name>A0ABT9VX30_9BACI</name>
<reference evidence="10 11" key="1">
    <citation type="submission" date="2023-07" db="EMBL/GenBank/DDBJ databases">
        <title>Genomic Encyclopedia of Type Strains, Phase IV (KMG-IV): sequencing the most valuable type-strain genomes for metagenomic binning, comparative biology and taxonomic classification.</title>
        <authorList>
            <person name="Goeker M."/>
        </authorList>
    </citation>
    <scope>NUCLEOTIDE SEQUENCE [LARGE SCALE GENOMIC DNA]</scope>
    <source>
        <strain evidence="10 11">DSM 12751</strain>
    </source>
</reference>
<dbReference type="Pfam" id="PF05504">
    <property type="entry name" value="Spore_GerAC"/>
    <property type="match status" value="1"/>
</dbReference>
<feature type="domain" description="Spore germination GerAC-like C-terminal" evidence="8">
    <location>
        <begin position="206"/>
        <end position="374"/>
    </location>
</feature>
<comment type="caution">
    <text evidence="10">The sequence shown here is derived from an EMBL/GenBank/DDBJ whole genome shotgun (WGS) entry which is preliminary data.</text>
</comment>
<evidence type="ECO:0000259" key="9">
    <source>
        <dbReference type="Pfam" id="PF25198"/>
    </source>
</evidence>
<keyword evidence="11" id="KW-1185">Reference proteome</keyword>
<dbReference type="Pfam" id="PF25198">
    <property type="entry name" value="Spore_GerAC_N"/>
    <property type="match status" value="1"/>
</dbReference>